<dbReference type="Proteomes" id="UP000654947">
    <property type="component" value="Unassembled WGS sequence"/>
</dbReference>
<reference evidence="1 2" key="1">
    <citation type="journal article" date="2014" name="Int. J. Syst. Evol. Microbiol.">
        <title>Complete genome sequence of Corynebacterium casei LMG S-19264T (=DSM 44701T), isolated from a smear-ripened cheese.</title>
        <authorList>
            <consortium name="US DOE Joint Genome Institute (JGI-PGF)"/>
            <person name="Walter F."/>
            <person name="Albersmeier A."/>
            <person name="Kalinowski J."/>
            <person name="Ruckert C."/>
        </authorList>
    </citation>
    <scope>NUCLEOTIDE SEQUENCE [LARGE SCALE GENOMIC DNA]</scope>
    <source>
        <strain evidence="1 2">KCTC 19473</strain>
    </source>
</reference>
<dbReference type="AlphaFoldDB" id="A0A918XFG6"/>
<organism evidence="1 2">
    <name type="scientific">Nocardiopsis kunsanensis</name>
    <dbReference type="NCBI Taxonomy" id="141693"/>
    <lineage>
        <taxon>Bacteria</taxon>
        <taxon>Bacillati</taxon>
        <taxon>Actinomycetota</taxon>
        <taxon>Actinomycetes</taxon>
        <taxon>Streptosporangiales</taxon>
        <taxon>Nocardiopsidaceae</taxon>
        <taxon>Nocardiopsis</taxon>
    </lineage>
</organism>
<accession>A0A918XFG6</accession>
<evidence type="ECO:0000313" key="2">
    <source>
        <dbReference type="Proteomes" id="UP000654947"/>
    </source>
</evidence>
<protein>
    <submittedName>
        <fullName evidence="1">Uncharacterized protein</fullName>
    </submittedName>
</protein>
<sequence>MAYQFESNASADAMIGVDIRVPDQWMQYDLSDNGLAGLRTKIIQEAGDTPEGRAVIDDFFVDLARVARQITESGLVSAAGSIEKYDDGIFMANVCVFSFLPPRGYEMDPLRMVDHIHPANAVEREGAWLERGQVELLDSGARNPCGRAQGVTDHILEDGTAVRSVVMHTAFDIPGIREKALVTCSSPNVAQQDEVLDLFDAITGTAWFWKREPNPAGVSPTA</sequence>
<keyword evidence="2" id="KW-1185">Reference proteome</keyword>
<proteinExistence type="predicted"/>
<comment type="caution">
    <text evidence="1">The sequence shown here is derived from an EMBL/GenBank/DDBJ whole genome shotgun (WGS) entry which is preliminary data.</text>
</comment>
<dbReference type="EMBL" id="BMXL01000016">
    <property type="protein sequence ID" value="GHD29618.1"/>
    <property type="molecule type" value="Genomic_DNA"/>
</dbReference>
<gene>
    <name evidence="1" type="ORF">GCM10007147_30810</name>
</gene>
<dbReference type="RefSeq" id="WP_017577902.1">
    <property type="nucleotide sequence ID" value="NZ_BMXL01000016.1"/>
</dbReference>
<name>A0A918XFG6_9ACTN</name>
<evidence type="ECO:0000313" key="1">
    <source>
        <dbReference type="EMBL" id="GHD29618.1"/>
    </source>
</evidence>